<accession>A0A9W6ZC73</accession>
<dbReference type="EMBL" id="BRXZ01000587">
    <property type="protein sequence ID" value="GMH47889.1"/>
    <property type="molecule type" value="Genomic_DNA"/>
</dbReference>
<dbReference type="PANTHER" id="PTHR23188">
    <property type="entry name" value="RNA POLYMERASE II-ASSOCIATED FACTOR 1 HOMOLOG"/>
    <property type="match status" value="1"/>
</dbReference>
<dbReference type="GO" id="GO:0000993">
    <property type="term" value="F:RNA polymerase II complex binding"/>
    <property type="evidence" value="ECO:0007669"/>
    <property type="project" value="TreeGrafter"/>
</dbReference>
<sequence>MSSSKKRSRPSSSSKKTAASASSSSAKFVGFRGFKGLESTKEFCQSIPFHNHLPRPIIGPVFLPLPPSSQYKRSDVERWWSWRLHTEKDLGCPIETIDPQVYEPNSNEKMEVGDEKIVNWQGHWGDTEGDKLRMKREGKTINSKSKAKKTSNDWIGGAVISLKNKKGPTRVLDDPTQFWMKKTTYLANDLHRRAHVHESLASKRANHSKKLDDAVETDKRNNKNPEESFMHPPITKHPNNPNLKVVSSVPLLPSSKTWPSAYVLADIPKPTTSASKPADLSDAVISDVTPKDKVAASQGHQTRLMCSVFAGKGDVKNLWQQYDIDVVPLRDEGVDSNFVIAFRDDVAYYQPIGARVVLSTGRIAAASSRKIVSRMMNEDEQRTWDMSQAEMDKNLEEKVMAALGGHA</sequence>
<evidence type="ECO:0000313" key="5">
    <source>
        <dbReference type="EMBL" id="GMH47889.1"/>
    </source>
</evidence>
<evidence type="ECO:0000256" key="2">
    <source>
        <dbReference type="ARBA" id="ARBA00007560"/>
    </source>
</evidence>
<keyword evidence="6" id="KW-1185">Reference proteome</keyword>
<dbReference type="InterPro" id="IPR007133">
    <property type="entry name" value="RNA_pol_II-assoc_Paf1"/>
</dbReference>
<evidence type="ECO:0000256" key="1">
    <source>
        <dbReference type="ARBA" id="ARBA00004123"/>
    </source>
</evidence>
<dbReference type="Pfam" id="PF03985">
    <property type="entry name" value="Paf1"/>
    <property type="match status" value="1"/>
</dbReference>
<feature type="compositionally biased region" description="Basic and acidic residues" evidence="4">
    <location>
        <begin position="209"/>
        <end position="229"/>
    </location>
</feature>
<feature type="compositionally biased region" description="Low complexity" evidence="4">
    <location>
        <begin position="10"/>
        <end position="26"/>
    </location>
</feature>
<dbReference type="OrthoDB" id="10260285at2759"/>
<evidence type="ECO:0000256" key="3">
    <source>
        <dbReference type="ARBA" id="ARBA00023242"/>
    </source>
</evidence>
<evidence type="ECO:0000313" key="6">
    <source>
        <dbReference type="Proteomes" id="UP001165082"/>
    </source>
</evidence>
<proteinExistence type="inferred from homology"/>
<feature type="region of interest" description="Disordered" evidence="4">
    <location>
        <begin position="1"/>
        <end position="26"/>
    </location>
</feature>
<dbReference type="GO" id="GO:0003682">
    <property type="term" value="F:chromatin binding"/>
    <property type="evidence" value="ECO:0007669"/>
    <property type="project" value="TreeGrafter"/>
</dbReference>
<gene>
    <name evidence="5" type="ORF">TrRE_jg7869</name>
</gene>
<feature type="region of interest" description="Disordered" evidence="4">
    <location>
        <begin position="198"/>
        <end position="242"/>
    </location>
</feature>
<evidence type="ECO:0000256" key="4">
    <source>
        <dbReference type="SAM" id="MobiDB-lite"/>
    </source>
</evidence>
<dbReference type="Proteomes" id="UP001165082">
    <property type="component" value="Unassembled WGS sequence"/>
</dbReference>
<dbReference type="GO" id="GO:0016593">
    <property type="term" value="C:Cdc73/Paf1 complex"/>
    <property type="evidence" value="ECO:0007669"/>
    <property type="project" value="InterPro"/>
</dbReference>
<comment type="subcellular location">
    <subcellularLocation>
        <location evidence="1">Nucleus</location>
    </subcellularLocation>
</comment>
<dbReference type="GO" id="GO:0006368">
    <property type="term" value="P:transcription elongation by RNA polymerase II"/>
    <property type="evidence" value="ECO:0007669"/>
    <property type="project" value="InterPro"/>
</dbReference>
<dbReference type="AlphaFoldDB" id="A0A9W6ZC73"/>
<comment type="caution">
    <text evidence="5">The sequence shown here is derived from an EMBL/GenBank/DDBJ whole genome shotgun (WGS) entry which is preliminary data.</text>
</comment>
<comment type="similarity">
    <text evidence="2">Belongs to the PAF1 family.</text>
</comment>
<reference evidence="5" key="1">
    <citation type="submission" date="2022-07" db="EMBL/GenBank/DDBJ databases">
        <title>Genome analysis of Parmales, a sister group of diatoms, reveals the evolutionary specialization of diatoms from phago-mixotrophs to photoautotrophs.</title>
        <authorList>
            <person name="Ban H."/>
            <person name="Sato S."/>
            <person name="Yoshikawa S."/>
            <person name="Kazumasa Y."/>
            <person name="Nakamura Y."/>
            <person name="Ichinomiya M."/>
            <person name="Saitoh K."/>
            <person name="Sato N."/>
            <person name="Blanc-Mathieu R."/>
            <person name="Endo H."/>
            <person name="Kuwata A."/>
            <person name="Ogata H."/>
        </authorList>
    </citation>
    <scope>NUCLEOTIDE SEQUENCE</scope>
</reference>
<protein>
    <submittedName>
        <fullName evidence="5">Uncharacterized protein</fullName>
    </submittedName>
</protein>
<name>A0A9W6ZC73_9STRA</name>
<keyword evidence="3" id="KW-0539">Nucleus</keyword>
<organism evidence="5 6">
    <name type="scientific">Triparma retinervis</name>
    <dbReference type="NCBI Taxonomy" id="2557542"/>
    <lineage>
        <taxon>Eukaryota</taxon>
        <taxon>Sar</taxon>
        <taxon>Stramenopiles</taxon>
        <taxon>Ochrophyta</taxon>
        <taxon>Bolidophyceae</taxon>
        <taxon>Parmales</taxon>
        <taxon>Triparmaceae</taxon>
        <taxon>Triparma</taxon>
    </lineage>
</organism>
<dbReference type="PANTHER" id="PTHR23188:SF12">
    <property type="entry name" value="RNA POLYMERASE II-ASSOCIATED FACTOR 1 HOMOLOG"/>
    <property type="match status" value="1"/>
</dbReference>